<dbReference type="GO" id="GO:0005886">
    <property type="term" value="C:plasma membrane"/>
    <property type="evidence" value="ECO:0007669"/>
    <property type="project" value="TreeGrafter"/>
</dbReference>
<organism evidence="2 3">
    <name type="scientific">Rhizophlyctis rosea</name>
    <dbReference type="NCBI Taxonomy" id="64517"/>
    <lineage>
        <taxon>Eukaryota</taxon>
        <taxon>Fungi</taxon>
        <taxon>Fungi incertae sedis</taxon>
        <taxon>Chytridiomycota</taxon>
        <taxon>Chytridiomycota incertae sedis</taxon>
        <taxon>Chytridiomycetes</taxon>
        <taxon>Rhizophlyctidales</taxon>
        <taxon>Rhizophlyctidaceae</taxon>
        <taxon>Rhizophlyctis</taxon>
    </lineage>
</organism>
<dbReference type="PANTHER" id="PTHR11188">
    <property type="entry name" value="ARRESTIN DOMAIN CONTAINING PROTEIN"/>
    <property type="match status" value="1"/>
</dbReference>
<accession>A0AAD5X3D6</accession>
<dbReference type="AlphaFoldDB" id="A0AAD5X3D6"/>
<reference evidence="2" key="1">
    <citation type="submission" date="2020-05" db="EMBL/GenBank/DDBJ databases">
        <title>Phylogenomic resolution of chytrid fungi.</title>
        <authorList>
            <person name="Stajich J.E."/>
            <person name="Amses K."/>
            <person name="Simmons R."/>
            <person name="Seto K."/>
            <person name="Myers J."/>
            <person name="Bonds A."/>
            <person name="Quandt C.A."/>
            <person name="Barry K."/>
            <person name="Liu P."/>
            <person name="Grigoriev I."/>
            <person name="Longcore J.E."/>
            <person name="James T.Y."/>
        </authorList>
    </citation>
    <scope>NUCLEOTIDE SEQUENCE</scope>
    <source>
        <strain evidence="2">JEL0318</strain>
    </source>
</reference>
<dbReference type="Gene3D" id="2.60.40.640">
    <property type="match status" value="1"/>
</dbReference>
<comment type="caution">
    <text evidence="2">The sequence shown here is derived from an EMBL/GenBank/DDBJ whole genome shotgun (WGS) entry which is preliminary data.</text>
</comment>
<dbReference type="GO" id="GO:0030674">
    <property type="term" value="F:protein-macromolecule adaptor activity"/>
    <property type="evidence" value="ECO:0007669"/>
    <property type="project" value="TreeGrafter"/>
</dbReference>
<dbReference type="GO" id="GO:0005829">
    <property type="term" value="C:cytosol"/>
    <property type="evidence" value="ECO:0007669"/>
    <property type="project" value="TreeGrafter"/>
</dbReference>
<evidence type="ECO:0000313" key="2">
    <source>
        <dbReference type="EMBL" id="KAJ3049769.1"/>
    </source>
</evidence>
<dbReference type="GO" id="GO:0070086">
    <property type="term" value="P:ubiquitin-dependent endocytosis"/>
    <property type="evidence" value="ECO:0007669"/>
    <property type="project" value="TreeGrafter"/>
</dbReference>
<dbReference type="SMART" id="SM01017">
    <property type="entry name" value="Arrestin_C"/>
    <property type="match status" value="1"/>
</dbReference>
<evidence type="ECO:0000259" key="1">
    <source>
        <dbReference type="SMART" id="SM01017"/>
    </source>
</evidence>
<evidence type="ECO:0000313" key="3">
    <source>
        <dbReference type="Proteomes" id="UP001212841"/>
    </source>
</evidence>
<dbReference type="Pfam" id="PF00339">
    <property type="entry name" value="Arrestin_N"/>
    <property type="match status" value="1"/>
</dbReference>
<sequence length="388" mass="42952">MGLRDLEITPLEGELNFLHGYLGVTETVTVRGLLKLTATSSLKIRTLRISLEGIINTYIKTRDSKVHEATNVLISETTNLLSLLISDNSSYRPATPSKKTITLPKGDHAIPFEILIPAIKCRTIPASHVSEQTEDAKSFILYELKADVVTVRGIFSSDKTHVVTEEIDVPRVNVPAVVRAATTTANVILEGTEDSVDYKIEVEPSVFGVDQPVHVHVHGIIPNSPKLKISGLSVFLRQIETIRANGQQRQITTSVAVPDSTLKLRTDKAVNGAERWFGDLSISVPATHMKLKKDKQKKLKSGKIVDVFPSFDADLIAVHHVISVVIKFKGGKVADVKLEAPAVFIDADHEIRDWVLKHYQHVEIKPMALRMPMMMPPPPQPDTEQKEE</sequence>
<dbReference type="InterPro" id="IPR011021">
    <property type="entry name" value="Arrestin-like_N"/>
</dbReference>
<dbReference type="InterPro" id="IPR050357">
    <property type="entry name" value="Arrestin_domain-protein"/>
</dbReference>
<dbReference type="GO" id="GO:0031625">
    <property type="term" value="F:ubiquitin protein ligase binding"/>
    <property type="evidence" value="ECO:0007669"/>
    <property type="project" value="TreeGrafter"/>
</dbReference>
<dbReference type="Pfam" id="PF02752">
    <property type="entry name" value="Arrestin_C"/>
    <property type="match status" value="1"/>
</dbReference>
<dbReference type="InterPro" id="IPR014752">
    <property type="entry name" value="Arrestin-like_C"/>
</dbReference>
<feature type="domain" description="Arrestin C-terminal-like" evidence="1">
    <location>
        <begin position="192"/>
        <end position="349"/>
    </location>
</feature>
<dbReference type="InterPro" id="IPR011022">
    <property type="entry name" value="Arrestin_C-like"/>
</dbReference>
<protein>
    <recommendedName>
        <fullName evidence="1">Arrestin C-terminal-like domain-containing protein</fullName>
    </recommendedName>
</protein>
<proteinExistence type="predicted"/>
<name>A0AAD5X3D6_9FUNG</name>
<dbReference type="Proteomes" id="UP001212841">
    <property type="component" value="Unassembled WGS sequence"/>
</dbReference>
<keyword evidence="3" id="KW-1185">Reference proteome</keyword>
<dbReference type="EMBL" id="JADGJD010000597">
    <property type="protein sequence ID" value="KAJ3049769.1"/>
    <property type="molecule type" value="Genomic_DNA"/>
</dbReference>
<gene>
    <name evidence="2" type="ORF">HK097_009228</name>
</gene>
<dbReference type="PANTHER" id="PTHR11188:SF17">
    <property type="entry name" value="FI21816P1"/>
    <property type="match status" value="1"/>
</dbReference>